<evidence type="ECO:0000313" key="3">
    <source>
        <dbReference type="Proteomes" id="UP001448498"/>
    </source>
</evidence>
<protein>
    <submittedName>
        <fullName evidence="2">Uncharacterized protein</fullName>
    </submittedName>
</protein>
<feature type="region of interest" description="Disordered" evidence="1">
    <location>
        <begin position="1"/>
        <end position="25"/>
    </location>
</feature>
<dbReference type="EMBL" id="CP109822">
    <property type="protein sequence ID" value="XAE51846.1"/>
    <property type="molecule type" value="Genomic_DNA"/>
</dbReference>
<evidence type="ECO:0000256" key="1">
    <source>
        <dbReference type="SAM" id="MobiDB-lite"/>
    </source>
</evidence>
<organism evidence="2 3">
    <name type="scientific">Burkholderia arboris</name>
    <dbReference type="NCBI Taxonomy" id="488730"/>
    <lineage>
        <taxon>Bacteria</taxon>
        <taxon>Pseudomonadati</taxon>
        <taxon>Pseudomonadota</taxon>
        <taxon>Betaproteobacteria</taxon>
        <taxon>Burkholderiales</taxon>
        <taxon>Burkholderiaceae</taxon>
        <taxon>Burkholderia</taxon>
        <taxon>Burkholderia cepacia complex</taxon>
    </lineage>
</organism>
<gene>
    <name evidence="2" type="ORF">OHZ10_20105</name>
</gene>
<dbReference type="RefSeq" id="WP_342705632.1">
    <property type="nucleotide sequence ID" value="NZ_CP109822.1"/>
</dbReference>
<proteinExistence type="predicted"/>
<keyword evidence="3" id="KW-1185">Reference proteome</keyword>
<accession>A0ABZ3DRP7</accession>
<name>A0ABZ3DRP7_9BURK</name>
<dbReference type="Proteomes" id="UP001448498">
    <property type="component" value="Chromosome 3"/>
</dbReference>
<sequence>MSNVSGCGLPSGSAKPRSRSSVPECGGRYVYPVPDQRAWVDPMHPHRPVDDLWDIAKGPHTSKSGKYSRECVIASARAISVGAADVAISAGNESATRVPEPGVPAGTAADERCVAAMFIRRSLREGGRTHIAGLGRSLTTINPSGT</sequence>
<reference evidence="2 3" key="1">
    <citation type="submission" date="2022-10" db="EMBL/GenBank/DDBJ databases">
        <title>Genomic of Burkholderia cepacia PN-1.</title>
        <authorList>
            <person name="Yang Y."/>
            <person name="Guan H."/>
            <person name="Huang J."/>
        </authorList>
    </citation>
    <scope>NUCLEOTIDE SEQUENCE [LARGE SCALE GENOMIC DNA]</scope>
    <source>
        <strain evidence="2 3">PN-1</strain>
    </source>
</reference>
<evidence type="ECO:0000313" key="2">
    <source>
        <dbReference type="EMBL" id="XAE51846.1"/>
    </source>
</evidence>